<name>A0A9I9EN22_CUCME</name>
<sequence length="107" mass="12488">MIYLNNPTIFPSHSLRQFKKAQWLTNYVKHNQEFEKSAMEAQQIITLRTNTKRKIESRGMNRLLEEEAVDEILSFASDFPSHEDEAVDLLLDVITTELTSSTTTFFF</sequence>
<dbReference type="EnsemblPlants" id="MELO3C035755.2.1">
    <property type="protein sequence ID" value="MELO3C035755.2.1"/>
    <property type="gene ID" value="MELO3C035755.2"/>
</dbReference>
<accession>A0A9I9EN22</accession>
<dbReference type="Gramene" id="MELO3C035755.2.1">
    <property type="protein sequence ID" value="MELO3C035755.2.1"/>
    <property type="gene ID" value="MELO3C035755.2"/>
</dbReference>
<evidence type="ECO:0000313" key="1">
    <source>
        <dbReference type="EnsemblPlants" id="MELO3C035755.2.1"/>
    </source>
</evidence>
<dbReference type="AlphaFoldDB" id="A0A9I9EN22"/>
<organism evidence="1">
    <name type="scientific">Cucumis melo</name>
    <name type="common">Muskmelon</name>
    <dbReference type="NCBI Taxonomy" id="3656"/>
    <lineage>
        <taxon>Eukaryota</taxon>
        <taxon>Viridiplantae</taxon>
        <taxon>Streptophyta</taxon>
        <taxon>Embryophyta</taxon>
        <taxon>Tracheophyta</taxon>
        <taxon>Spermatophyta</taxon>
        <taxon>Magnoliopsida</taxon>
        <taxon>eudicotyledons</taxon>
        <taxon>Gunneridae</taxon>
        <taxon>Pentapetalae</taxon>
        <taxon>rosids</taxon>
        <taxon>fabids</taxon>
        <taxon>Cucurbitales</taxon>
        <taxon>Cucurbitaceae</taxon>
        <taxon>Benincaseae</taxon>
        <taxon>Cucumis</taxon>
    </lineage>
</organism>
<reference evidence="1" key="1">
    <citation type="submission" date="2023-03" db="UniProtKB">
        <authorList>
            <consortium name="EnsemblPlants"/>
        </authorList>
    </citation>
    <scope>IDENTIFICATION</scope>
</reference>
<proteinExistence type="predicted"/>
<protein>
    <submittedName>
        <fullName evidence="1">Uncharacterized protein</fullName>
    </submittedName>
</protein>